<dbReference type="Gene3D" id="2.60.120.260">
    <property type="entry name" value="Galactose-binding domain-like"/>
    <property type="match status" value="1"/>
</dbReference>
<name>A0A7S3PEG3_9STRA</name>
<keyword evidence="3" id="KW-0732">Signal</keyword>
<evidence type="ECO:0000259" key="6">
    <source>
        <dbReference type="Pfam" id="PF01120"/>
    </source>
</evidence>
<proteinExistence type="inferred from homology"/>
<evidence type="ECO:0000313" key="7">
    <source>
        <dbReference type="EMBL" id="CAE0439599.1"/>
    </source>
</evidence>
<reference evidence="7" key="1">
    <citation type="submission" date="2021-01" db="EMBL/GenBank/DDBJ databases">
        <authorList>
            <person name="Corre E."/>
            <person name="Pelletier E."/>
            <person name="Niang G."/>
            <person name="Scheremetjew M."/>
            <person name="Finn R."/>
            <person name="Kale V."/>
            <person name="Holt S."/>
            <person name="Cochrane G."/>
            <person name="Meng A."/>
            <person name="Brown T."/>
            <person name="Cohen L."/>
        </authorList>
    </citation>
    <scope>NUCLEOTIDE SEQUENCE</scope>
    <source>
        <strain evidence="7">GSBS06</strain>
    </source>
</reference>
<dbReference type="SUPFAM" id="SSF51445">
    <property type="entry name" value="(Trans)glycosidases"/>
    <property type="match status" value="1"/>
</dbReference>
<keyword evidence="4" id="KW-0378">Hydrolase</keyword>
<gene>
    <name evidence="7" type="ORF">ASTO00021_LOCUS9791</name>
</gene>
<dbReference type="AlphaFoldDB" id="A0A7S3PEG3"/>
<dbReference type="EMBL" id="HBIN01012987">
    <property type="protein sequence ID" value="CAE0439599.1"/>
    <property type="molecule type" value="Transcribed_RNA"/>
</dbReference>
<dbReference type="InterPro" id="IPR000933">
    <property type="entry name" value="Glyco_hydro_29"/>
</dbReference>
<dbReference type="GO" id="GO:0006004">
    <property type="term" value="P:fucose metabolic process"/>
    <property type="evidence" value="ECO:0007669"/>
    <property type="project" value="TreeGrafter"/>
</dbReference>
<dbReference type="GO" id="GO:0005764">
    <property type="term" value="C:lysosome"/>
    <property type="evidence" value="ECO:0007669"/>
    <property type="project" value="TreeGrafter"/>
</dbReference>
<feature type="domain" description="Glycoside hydrolase family 29 N-terminal" evidence="6">
    <location>
        <begin position="78"/>
        <end position="142"/>
    </location>
</feature>
<dbReference type="EC" id="3.2.1.51" evidence="2"/>
<evidence type="ECO:0000256" key="2">
    <source>
        <dbReference type="ARBA" id="ARBA00012662"/>
    </source>
</evidence>
<evidence type="ECO:0000256" key="1">
    <source>
        <dbReference type="ARBA" id="ARBA00007951"/>
    </source>
</evidence>
<dbReference type="PANTHER" id="PTHR10030">
    <property type="entry name" value="ALPHA-L-FUCOSIDASE"/>
    <property type="match status" value="1"/>
</dbReference>
<evidence type="ECO:0000256" key="4">
    <source>
        <dbReference type="ARBA" id="ARBA00022801"/>
    </source>
</evidence>
<dbReference type="PANTHER" id="PTHR10030:SF37">
    <property type="entry name" value="ALPHA-L-FUCOSIDASE-RELATED"/>
    <property type="match status" value="1"/>
</dbReference>
<evidence type="ECO:0000256" key="3">
    <source>
        <dbReference type="ARBA" id="ARBA00022729"/>
    </source>
</evidence>
<accession>A0A7S3PEG3</accession>
<keyword evidence="5" id="KW-0326">Glycosidase</keyword>
<dbReference type="GO" id="GO:0016139">
    <property type="term" value="P:glycoside catabolic process"/>
    <property type="evidence" value="ECO:0007669"/>
    <property type="project" value="TreeGrafter"/>
</dbReference>
<comment type="similarity">
    <text evidence="1">Belongs to the glycosyl hydrolase 29 family.</text>
</comment>
<evidence type="ECO:0000256" key="5">
    <source>
        <dbReference type="ARBA" id="ARBA00023295"/>
    </source>
</evidence>
<dbReference type="Pfam" id="PF01120">
    <property type="entry name" value="Alpha_L_fucos"/>
    <property type="match status" value="1"/>
</dbReference>
<dbReference type="InterPro" id="IPR057739">
    <property type="entry name" value="Glyco_hydro_29_N"/>
</dbReference>
<dbReference type="GO" id="GO:0004560">
    <property type="term" value="F:alpha-L-fucosidase activity"/>
    <property type="evidence" value="ECO:0007669"/>
    <property type="project" value="UniProtKB-EC"/>
</dbReference>
<dbReference type="Gene3D" id="3.20.20.80">
    <property type="entry name" value="Glycosidases"/>
    <property type="match status" value="1"/>
</dbReference>
<protein>
    <recommendedName>
        <fullName evidence="2">alpha-L-fucosidase</fullName>
        <ecNumber evidence="2">3.2.1.51</ecNumber>
    </recommendedName>
</protein>
<dbReference type="InterPro" id="IPR017853">
    <property type="entry name" value="GH"/>
</dbReference>
<organism evidence="7">
    <name type="scientific">Aplanochytrium stocchinoi</name>
    <dbReference type="NCBI Taxonomy" id="215587"/>
    <lineage>
        <taxon>Eukaryota</taxon>
        <taxon>Sar</taxon>
        <taxon>Stramenopiles</taxon>
        <taxon>Bigyra</taxon>
        <taxon>Labyrinthulomycetes</taxon>
        <taxon>Thraustochytrida</taxon>
        <taxon>Thraustochytriidae</taxon>
        <taxon>Aplanochytrium</taxon>
    </lineage>
</organism>
<sequence length="313" mass="35366">MQHYYDWHTFVAELRDSQPASIAGGCGGPKHYDTDCGPDTRWYGNEQGVGHETAWAVYKPSNAFPELPNPSYVPIYCDVSIRKGWFWHANEKPKSLAWLKTTYLQTVGMNCALQLNVPPNKDGLLEDSDVERVKEFGSWVKRTFSGTNLLSKAVSFSQRNNEIAGCFDPGNPDNTLDNDQTTFWTPYKDDPHVITFWVDTQKLTVCKGDSYYVTIMENIAFGQVIANHTIQIRSVNDESMSEWETIATGTTVGYKRIHPVNLLENINRDGVQLRIIITKTVLNAKPQLTNVALHKDADTYSTTCRTLPTKAYK</sequence>